<dbReference type="EMBL" id="CP011308">
    <property type="protein sequence ID" value="AKF25026.1"/>
    <property type="molecule type" value="Genomic_DNA"/>
</dbReference>
<keyword evidence="2" id="KW-1185">Reference proteome</keyword>
<reference evidence="1 2" key="1">
    <citation type="submission" date="2015-04" db="EMBL/GenBank/DDBJ databases">
        <title>Complete genome sequence of Sulfurovum lithotrophicum ATCC BAA-797T.</title>
        <authorList>
            <person name="Ahn J."/>
            <person name="Park G."/>
            <person name="Jeon W."/>
            <person name="Jang Y."/>
            <person name="Jang M."/>
            <person name="Lee H."/>
            <person name="Lee H."/>
        </authorList>
    </citation>
    <scope>NUCLEOTIDE SEQUENCE [LARGE SCALE GENOMIC DNA]</scope>
    <source>
        <strain evidence="2">ATCC BAA-797 / 42BKT</strain>
    </source>
</reference>
<reference evidence="2" key="2">
    <citation type="journal article" date="2017" name="Stand. Genomic Sci.">
        <title>Complete genome sequence of the sulfur-oxidizing chemolithoautotrophic Sulfurovum lithotrophicum 42BKTT.</title>
        <authorList>
            <person name="Jeon W."/>
            <person name="Priscilla L."/>
            <person name="Park G."/>
            <person name="Lee H."/>
            <person name="Lee N."/>
            <person name="Lee D."/>
            <person name="Kwon H."/>
            <person name="Ahn I."/>
            <person name="Lee C."/>
            <person name="Lee H."/>
            <person name="Ahn J."/>
        </authorList>
    </citation>
    <scope>NUCLEOTIDE SEQUENCE [LARGE SCALE GENOMIC DNA]</scope>
    <source>
        <strain evidence="2">ATCC BAA-797 / 42BKT</strain>
    </source>
</reference>
<dbReference type="PANTHER" id="PTHR30348">
    <property type="entry name" value="UNCHARACTERIZED PROTEIN YECE"/>
    <property type="match status" value="1"/>
</dbReference>
<dbReference type="Proteomes" id="UP000034444">
    <property type="component" value="Chromosome"/>
</dbReference>
<dbReference type="SUPFAM" id="SSF117396">
    <property type="entry name" value="TM1631-like"/>
    <property type="match status" value="1"/>
</dbReference>
<organism evidence="1 2">
    <name type="scientific">Sulfurovum lithotrophicum</name>
    <dbReference type="NCBI Taxonomy" id="206403"/>
    <lineage>
        <taxon>Bacteria</taxon>
        <taxon>Pseudomonadati</taxon>
        <taxon>Campylobacterota</taxon>
        <taxon>Epsilonproteobacteria</taxon>
        <taxon>Campylobacterales</taxon>
        <taxon>Sulfurovaceae</taxon>
        <taxon>Sulfurovum</taxon>
    </lineage>
</organism>
<accession>A0A7U4RQT3</accession>
<dbReference type="KEGG" id="slh:YH65_06190"/>
<name>A0A7U4RQT3_9BACT</name>
<dbReference type="AlphaFoldDB" id="A0A7U4RQT3"/>
<dbReference type="InterPro" id="IPR036520">
    <property type="entry name" value="UPF0759_sf"/>
</dbReference>
<sequence length="242" mass="28494">MPAKAYIGTSGFYYPHWIGAFYPEGLAKTHWLEYFVQHFETVEMNSTFYHLPKAKTIEHWAQRSPDDFLFSFKAWRVITHYKKLKNIKDDLYLFLHLIKPIRQKTAAILFQLPPSLHKDTALLESFLQLLPSGYRFVIEFRHDSWYDDEIIEMLRRYRVALCLHDFGQKKPLLVATGDFVYIRLHGPSGHYQGSYSDEALQEWAETIKGFTKNGKETYIYFNNDMQGYAVADAKRLKVFLAS</sequence>
<gene>
    <name evidence="1" type="ORF">YH65_06190</name>
</gene>
<dbReference type="Gene3D" id="3.20.20.410">
    <property type="entry name" value="Protein of unknown function UPF0759"/>
    <property type="match status" value="1"/>
</dbReference>
<dbReference type="Pfam" id="PF01904">
    <property type="entry name" value="DUF72"/>
    <property type="match status" value="1"/>
</dbReference>
<dbReference type="PANTHER" id="PTHR30348:SF4">
    <property type="entry name" value="DUF72 DOMAIN-CONTAINING PROTEIN"/>
    <property type="match status" value="1"/>
</dbReference>
<evidence type="ECO:0008006" key="3">
    <source>
        <dbReference type="Google" id="ProtNLM"/>
    </source>
</evidence>
<proteinExistence type="predicted"/>
<evidence type="ECO:0000313" key="2">
    <source>
        <dbReference type="Proteomes" id="UP000034444"/>
    </source>
</evidence>
<dbReference type="InterPro" id="IPR002763">
    <property type="entry name" value="DUF72"/>
</dbReference>
<dbReference type="RefSeq" id="WP_046551109.1">
    <property type="nucleotide sequence ID" value="NZ_CP011308.1"/>
</dbReference>
<protein>
    <recommendedName>
        <fullName evidence="3">DUF72 domain-containing protein</fullName>
    </recommendedName>
</protein>
<evidence type="ECO:0000313" key="1">
    <source>
        <dbReference type="EMBL" id="AKF25026.1"/>
    </source>
</evidence>